<dbReference type="SMART" id="SM00487">
    <property type="entry name" value="DEXDc"/>
    <property type="match status" value="1"/>
</dbReference>
<evidence type="ECO:0000256" key="5">
    <source>
        <dbReference type="PROSITE-ProRule" id="PRU00552"/>
    </source>
</evidence>
<dbReference type="RefSeq" id="WP_118175878.1">
    <property type="nucleotide sequence ID" value="NZ_QRHE01000004.1"/>
</dbReference>
<dbReference type="Proteomes" id="UP000283442">
    <property type="component" value="Unassembled WGS sequence"/>
</dbReference>
<evidence type="ECO:0000256" key="4">
    <source>
        <dbReference type="ARBA" id="ARBA00022840"/>
    </source>
</evidence>
<evidence type="ECO:0000259" key="9">
    <source>
        <dbReference type="PROSITE" id="PS51195"/>
    </source>
</evidence>
<feature type="domain" description="DEAD-box RNA helicase Q" evidence="9">
    <location>
        <begin position="2"/>
        <end position="30"/>
    </location>
</feature>
<dbReference type="EMBL" id="QRHE01000004">
    <property type="protein sequence ID" value="RHF52152.1"/>
    <property type="molecule type" value="Genomic_DNA"/>
</dbReference>
<feature type="region of interest" description="Disordered" evidence="6">
    <location>
        <begin position="370"/>
        <end position="418"/>
    </location>
</feature>
<dbReference type="SUPFAM" id="SSF52540">
    <property type="entry name" value="P-loop containing nucleoside triphosphate hydrolases"/>
    <property type="match status" value="2"/>
</dbReference>
<dbReference type="Gene3D" id="3.40.50.300">
    <property type="entry name" value="P-loop containing nucleotide triphosphate hydrolases"/>
    <property type="match status" value="2"/>
</dbReference>
<dbReference type="Pfam" id="PF00271">
    <property type="entry name" value="Helicase_C"/>
    <property type="match status" value="1"/>
</dbReference>
<dbReference type="PROSITE" id="PS51195">
    <property type="entry name" value="Q_MOTIF"/>
    <property type="match status" value="1"/>
</dbReference>
<dbReference type="InterPro" id="IPR011545">
    <property type="entry name" value="DEAD/DEAH_box_helicase_dom"/>
</dbReference>
<dbReference type="OrthoDB" id="9805696at2"/>
<dbReference type="GO" id="GO:0005829">
    <property type="term" value="C:cytosol"/>
    <property type="evidence" value="ECO:0007669"/>
    <property type="project" value="TreeGrafter"/>
</dbReference>
<dbReference type="GO" id="GO:0003724">
    <property type="term" value="F:RNA helicase activity"/>
    <property type="evidence" value="ECO:0007669"/>
    <property type="project" value="InterPro"/>
</dbReference>
<comment type="caution">
    <text evidence="10">The sequence shown here is derived from an EMBL/GenBank/DDBJ whole genome shotgun (WGS) entry which is preliminary data.</text>
</comment>
<dbReference type="Pfam" id="PF00270">
    <property type="entry name" value="DEAD"/>
    <property type="match status" value="1"/>
</dbReference>
<evidence type="ECO:0000259" key="8">
    <source>
        <dbReference type="PROSITE" id="PS51194"/>
    </source>
</evidence>
<accession>A0A414NXV9</accession>
<keyword evidence="2" id="KW-0378">Hydrolase</keyword>
<dbReference type="InterPro" id="IPR014014">
    <property type="entry name" value="RNA_helicase_DEAD_Q_motif"/>
</dbReference>
<feature type="domain" description="Helicase C-terminal" evidence="8">
    <location>
        <begin position="231"/>
        <end position="375"/>
    </location>
</feature>
<proteinExistence type="predicted"/>
<feature type="compositionally biased region" description="Low complexity" evidence="6">
    <location>
        <begin position="390"/>
        <end position="399"/>
    </location>
</feature>
<dbReference type="PROSITE" id="PS51194">
    <property type="entry name" value="HELICASE_CTER"/>
    <property type="match status" value="1"/>
</dbReference>
<dbReference type="InterPro" id="IPR014001">
    <property type="entry name" value="Helicase_ATP-bd"/>
</dbReference>
<keyword evidence="3 10" id="KW-0347">Helicase</keyword>
<dbReference type="SMART" id="SM00490">
    <property type="entry name" value="HELICc"/>
    <property type="match status" value="1"/>
</dbReference>
<evidence type="ECO:0000256" key="3">
    <source>
        <dbReference type="ARBA" id="ARBA00022806"/>
    </source>
</evidence>
<sequence>MITFRDLGVSEALIEVLADKNIKAPTPIQQQAIPKILAGTDILGVAPTGTGKTLAYLLPILMQLDKERREAQAVVLAPTYELAMQITTEARDLSQKADLGIRVQGLIGGANIARQIDKLKEKPQIVVGSAGRILELARKGKLKLTGVRFLVLDEFDRLLDDQNDMMTADVVKLLPQDRQALMFSATDPKKERERASFLGHPERIEIEQSAEEMAACHHYFVTVPFCEKIERVRKLTRSLPIERGLVFINRTFAAEQTLAKLRYEGIRAESLLGKDAKQSRQSAIAAIKGGRAQLLLSTDLAARGLDIPAVDYVINLDFPESAQVYQHRAGRTARAGHQGAVITLIDFKEAVKLEQLGKKLGIEFERLPRAAAPSAHRPAKQRGPRSARPAKAVKAAKAVKPIREIKADKSAKRPHKKQ</sequence>
<organism evidence="10 11">
    <name type="scientific">Mitsuokella multacida</name>
    <dbReference type="NCBI Taxonomy" id="52226"/>
    <lineage>
        <taxon>Bacteria</taxon>
        <taxon>Bacillati</taxon>
        <taxon>Bacillota</taxon>
        <taxon>Negativicutes</taxon>
        <taxon>Selenomonadales</taxon>
        <taxon>Selenomonadaceae</taxon>
        <taxon>Mitsuokella</taxon>
    </lineage>
</organism>
<evidence type="ECO:0000256" key="6">
    <source>
        <dbReference type="SAM" id="MobiDB-lite"/>
    </source>
</evidence>
<feature type="short sequence motif" description="Q motif" evidence="5">
    <location>
        <begin position="2"/>
        <end position="30"/>
    </location>
</feature>
<evidence type="ECO:0000256" key="1">
    <source>
        <dbReference type="ARBA" id="ARBA00022741"/>
    </source>
</evidence>
<evidence type="ECO:0000256" key="2">
    <source>
        <dbReference type="ARBA" id="ARBA00022801"/>
    </source>
</evidence>
<feature type="domain" description="Helicase ATP-binding" evidence="7">
    <location>
        <begin position="33"/>
        <end position="205"/>
    </location>
</feature>
<reference evidence="10 11" key="1">
    <citation type="submission" date="2018-08" db="EMBL/GenBank/DDBJ databases">
        <title>A genome reference for cultivated species of the human gut microbiota.</title>
        <authorList>
            <person name="Zou Y."/>
            <person name="Xue W."/>
            <person name="Luo G."/>
        </authorList>
    </citation>
    <scope>NUCLEOTIDE SEQUENCE [LARGE SCALE GENOMIC DNA]</scope>
    <source>
        <strain evidence="10 11">AM25-21AC</strain>
    </source>
</reference>
<dbReference type="PANTHER" id="PTHR47963">
    <property type="entry name" value="DEAD-BOX ATP-DEPENDENT RNA HELICASE 47, MITOCHONDRIAL"/>
    <property type="match status" value="1"/>
</dbReference>
<feature type="compositionally biased region" description="Basic and acidic residues" evidence="6">
    <location>
        <begin position="401"/>
        <end position="411"/>
    </location>
</feature>
<evidence type="ECO:0000259" key="7">
    <source>
        <dbReference type="PROSITE" id="PS51192"/>
    </source>
</evidence>
<dbReference type="GO" id="GO:0009409">
    <property type="term" value="P:response to cold"/>
    <property type="evidence" value="ECO:0007669"/>
    <property type="project" value="TreeGrafter"/>
</dbReference>
<keyword evidence="4" id="KW-0067">ATP-binding</keyword>
<dbReference type="InterPro" id="IPR050547">
    <property type="entry name" value="DEAD_box_RNA_helicases"/>
</dbReference>
<dbReference type="PROSITE" id="PS51192">
    <property type="entry name" value="HELICASE_ATP_BIND_1"/>
    <property type="match status" value="1"/>
</dbReference>
<gene>
    <name evidence="10" type="ORF">DW674_05640</name>
</gene>
<keyword evidence="1" id="KW-0547">Nucleotide-binding</keyword>
<name>A0A414NXV9_9FIRM</name>
<dbReference type="PANTHER" id="PTHR47963:SF7">
    <property type="entry name" value="ATP-DEPENDENT RNA HELICASE YFML-RELATED"/>
    <property type="match status" value="1"/>
</dbReference>
<dbReference type="GO" id="GO:0005524">
    <property type="term" value="F:ATP binding"/>
    <property type="evidence" value="ECO:0007669"/>
    <property type="project" value="UniProtKB-KW"/>
</dbReference>
<dbReference type="GO" id="GO:0033592">
    <property type="term" value="F:RNA strand annealing activity"/>
    <property type="evidence" value="ECO:0007669"/>
    <property type="project" value="TreeGrafter"/>
</dbReference>
<dbReference type="AlphaFoldDB" id="A0A414NXV9"/>
<dbReference type="InterPro" id="IPR044742">
    <property type="entry name" value="DEAD/DEAH_RhlB"/>
</dbReference>
<dbReference type="InterPro" id="IPR027417">
    <property type="entry name" value="P-loop_NTPase"/>
</dbReference>
<dbReference type="CDD" id="cd00268">
    <property type="entry name" value="DEADc"/>
    <property type="match status" value="1"/>
</dbReference>
<protein>
    <submittedName>
        <fullName evidence="10">ATP-dependent helicase</fullName>
    </submittedName>
</protein>
<evidence type="ECO:0000313" key="11">
    <source>
        <dbReference type="Proteomes" id="UP000283442"/>
    </source>
</evidence>
<dbReference type="GO" id="GO:0016787">
    <property type="term" value="F:hydrolase activity"/>
    <property type="evidence" value="ECO:0007669"/>
    <property type="project" value="UniProtKB-KW"/>
</dbReference>
<dbReference type="GO" id="GO:0005840">
    <property type="term" value="C:ribosome"/>
    <property type="evidence" value="ECO:0007669"/>
    <property type="project" value="TreeGrafter"/>
</dbReference>
<dbReference type="CDD" id="cd18787">
    <property type="entry name" value="SF2_C_DEAD"/>
    <property type="match status" value="1"/>
</dbReference>
<evidence type="ECO:0000313" key="10">
    <source>
        <dbReference type="EMBL" id="RHF52152.1"/>
    </source>
</evidence>
<dbReference type="InterPro" id="IPR001650">
    <property type="entry name" value="Helicase_C-like"/>
</dbReference>